<dbReference type="Pfam" id="PF00672">
    <property type="entry name" value="HAMP"/>
    <property type="match status" value="1"/>
</dbReference>
<reference evidence="12 13" key="1">
    <citation type="submission" date="2023-01" db="EMBL/GenBank/DDBJ databases">
        <title>Novel species of the genus Vogesella isolated from rivers.</title>
        <authorList>
            <person name="Lu H."/>
        </authorList>
    </citation>
    <scope>NUCLEOTIDE SEQUENCE [LARGE SCALE GENOMIC DNA]</scope>
    <source>
        <strain evidence="12 13">DC21W</strain>
    </source>
</reference>
<evidence type="ECO:0000256" key="6">
    <source>
        <dbReference type="ARBA" id="ARBA00029447"/>
    </source>
</evidence>
<dbReference type="InterPro" id="IPR004089">
    <property type="entry name" value="MCPsignal_dom"/>
</dbReference>
<dbReference type="InterPro" id="IPR004090">
    <property type="entry name" value="Chemotax_Me-accpt_rcpt"/>
</dbReference>
<dbReference type="EMBL" id="JAQQLF010000015">
    <property type="protein sequence ID" value="MDC7718026.1"/>
    <property type="molecule type" value="Genomic_DNA"/>
</dbReference>
<dbReference type="RefSeq" id="WP_272752328.1">
    <property type="nucleotide sequence ID" value="NZ_JAQQLF010000015.1"/>
</dbReference>
<keyword evidence="4 9" id="KW-0472">Membrane</keyword>
<dbReference type="PROSITE" id="PS50885">
    <property type="entry name" value="HAMP"/>
    <property type="match status" value="1"/>
</dbReference>
<dbReference type="PROSITE" id="PS51257">
    <property type="entry name" value="PROKAR_LIPOPROTEIN"/>
    <property type="match status" value="1"/>
</dbReference>
<evidence type="ECO:0000313" key="13">
    <source>
        <dbReference type="Proteomes" id="UP001219956"/>
    </source>
</evidence>
<comment type="subcellular location">
    <subcellularLocation>
        <location evidence="1">Membrane</location>
        <topology evidence="1">Multi-pass membrane protein</topology>
    </subcellularLocation>
</comment>
<evidence type="ECO:0000256" key="2">
    <source>
        <dbReference type="ARBA" id="ARBA00022692"/>
    </source>
</evidence>
<evidence type="ECO:0000313" key="12">
    <source>
        <dbReference type="EMBL" id="MDC7718026.1"/>
    </source>
</evidence>
<name>A0ABT5J0N3_9NEIS</name>
<evidence type="ECO:0000256" key="9">
    <source>
        <dbReference type="SAM" id="Phobius"/>
    </source>
</evidence>
<dbReference type="PANTHER" id="PTHR32089">
    <property type="entry name" value="METHYL-ACCEPTING CHEMOTAXIS PROTEIN MCPB"/>
    <property type="match status" value="1"/>
</dbReference>
<dbReference type="CDD" id="cd06225">
    <property type="entry name" value="HAMP"/>
    <property type="match status" value="1"/>
</dbReference>
<dbReference type="Pfam" id="PF00015">
    <property type="entry name" value="MCPsignal"/>
    <property type="match status" value="1"/>
</dbReference>
<keyword evidence="2 9" id="KW-0812">Transmembrane</keyword>
<keyword evidence="3 9" id="KW-1133">Transmembrane helix</keyword>
<dbReference type="InterPro" id="IPR003660">
    <property type="entry name" value="HAMP_dom"/>
</dbReference>
<feature type="domain" description="Methyl-accepting transducer" evidence="10">
    <location>
        <begin position="253"/>
        <end position="489"/>
    </location>
</feature>
<comment type="similarity">
    <text evidence="6">Belongs to the methyl-accepting chemotaxis (MCP) protein family.</text>
</comment>
<evidence type="ECO:0000256" key="3">
    <source>
        <dbReference type="ARBA" id="ARBA00022989"/>
    </source>
</evidence>
<dbReference type="PANTHER" id="PTHR32089:SF119">
    <property type="entry name" value="METHYL-ACCEPTING CHEMOTAXIS PROTEIN CTPL"/>
    <property type="match status" value="1"/>
</dbReference>
<keyword evidence="13" id="KW-1185">Reference proteome</keyword>
<feature type="region of interest" description="Disordered" evidence="8">
    <location>
        <begin position="530"/>
        <end position="550"/>
    </location>
</feature>
<dbReference type="SMART" id="SM00304">
    <property type="entry name" value="HAMP"/>
    <property type="match status" value="1"/>
</dbReference>
<dbReference type="SUPFAM" id="SSF58104">
    <property type="entry name" value="Methyl-accepting chemotaxis protein (MCP) signaling domain"/>
    <property type="match status" value="1"/>
</dbReference>
<evidence type="ECO:0000256" key="4">
    <source>
        <dbReference type="ARBA" id="ARBA00023136"/>
    </source>
</evidence>
<dbReference type="SMART" id="SM00283">
    <property type="entry name" value="MA"/>
    <property type="match status" value="1"/>
</dbReference>
<comment type="caution">
    <text evidence="12">The sequence shown here is derived from an EMBL/GenBank/DDBJ whole genome shotgun (WGS) entry which is preliminary data.</text>
</comment>
<proteinExistence type="inferred from homology"/>
<protein>
    <submittedName>
        <fullName evidence="12">Methyl-accepting chemotaxis protein</fullName>
    </submittedName>
</protein>
<evidence type="ECO:0000256" key="1">
    <source>
        <dbReference type="ARBA" id="ARBA00004141"/>
    </source>
</evidence>
<keyword evidence="5 7" id="KW-0807">Transducer</keyword>
<feature type="domain" description="HAMP" evidence="11">
    <location>
        <begin position="196"/>
        <end position="248"/>
    </location>
</feature>
<accession>A0ABT5J0N3</accession>
<dbReference type="PROSITE" id="PS50111">
    <property type="entry name" value="CHEMOTAXIS_TRANSDUC_2"/>
    <property type="match status" value="1"/>
</dbReference>
<sequence length="550" mass="58576">MTLVKRLWLTVILTLACLLAVMLLSSQQLWSLRSDFEQYRGRQQLSANLQTLKADVLSLSRADPLLPDTASRLAAVNGSSRQLIAAIVAALPAAERDSFGKQASQHWQAYHQNLQSAIKIAETSPEDALSIPEEAYKLSLQPLASLIDQRLLSERQLLAQAETAMQGALGRLVLLVLGPLGLASVIVVLSQVLLARRLKTQIAAMQRAADQLGEGDLAARLPVRGADELSQAARHINRFLDKLTTLLATVRSTAAQSEHEARGILALTGQVITVTQQQADKAENTRAAAGEIAGGNLRISQALLQAVSHADNGSERTGHARSLATSTADTLHKLSVRLQGGVHDAEQLKTAIRDIAQISTLIRDVAEQTNLLALNAAIEAARAGEAGRGFAVVADEVRKLSERTESATARIFDTLLRVESASQALAATMNEAHQAGEHSIGAQETLNQALLQADDAMAAFRQAMRDIEDARQAQHAASDNIVSQGDEVATLAAGIFGQMQTLAPAMGRLTDASQQLNQDLAWFRTQPQARVGRTPPPALPGAGGIVPAAA</sequence>
<evidence type="ECO:0000256" key="7">
    <source>
        <dbReference type="PROSITE-ProRule" id="PRU00284"/>
    </source>
</evidence>
<gene>
    <name evidence="12" type="ORF">PQU95_12475</name>
</gene>
<evidence type="ECO:0000259" key="11">
    <source>
        <dbReference type="PROSITE" id="PS50885"/>
    </source>
</evidence>
<dbReference type="PRINTS" id="PR00260">
    <property type="entry name" value="CHEMTRNSDUCR"/>
</dbReference>
<evidence type="ECO:0000259" key="10">
    <source>
        <dbReference type="PROSITE" id="PS50111"/>
    </source>
</evidence>
<evidence type="ECO:0000256" key="5">
    <source>
        <dbReference type="ARBA" id="ARBA00023224"/>
    </source>
</evidence>
<feature type="transmembrane region" description="Helical" evidence="9">
    <location>
        <begin position="172"/>
        <end position="195"/>
    </location>
</feature>
<organism evidence="12 13">
    <name type="scientific">Vogesella aquatica</name>
    <dbReference type="NCBI Taxonomy" id="2984206"/>
    <lineage>
        <taxon>Bacteria</taxon>
        <taxon>Pseudomonadati</taxon>
        <taxon>Pseudomonadota</taxon>
        <taxon>Betaproteobacteria</taxon>
        <taxon>Neisseriales</taxon>
        <taxon>Chromobacteriaceae</taxon>
        <taxon>Vogesella</taxon>
    </lineage>
</organism>
<evidence type="ECO:0000256" key="8">
    <source>
        <dbReference type="SAM" id="MobiDB-lite"/>
    </source>
</evidence>
<dbReference type="Proteomes" id="UP001219956">
    <property type="component" value="Unassembled WGS sequence"/>
</dbReference>
<dbReference type="Gene3D" id="1.10.287.950">
    <property type="entry name" value="Methyl-accepting chemotaxis protein"/>
    <property type="match status" value="1"/>
</dbReference>